<evidence type="ECO:0000256" key="10">
    <source>
        <dbReference type="ARBA" id="ARBA00023136"/>
    </source>
</evidence>
<evidence type="ECO:0000256" key="9">
    <source>
        <dbReference type="ARBA" id="ARBA00023012"/>
    </source>
</evidence>
<feature type="domain" description="Histidine kinase" evidence="12">
    <location>
        <begin position="371"/>
        <end position="586"/>
    </location>
</feature>
<keyword evidence="14" id="KW-1185">Reference proteome</keyword>
<accession>A0A919ITI7</accession>
<dbReference type="PANTHER" id="PTHR43711">
    <property type="entry name" value="TWO-COMPONENT HISTIDINE KINASE"/>
    <property type="match status" value="1"/>
</dbReference>
<evidence type="ECO:0000256" key="1">
    <source>
        <dbReference type="ARBA" id="ARBA00000085"/>
    </source>
</evidence>
<keyword evidence="8 11" id="KW-1133">Transmembrane helix</keyword>
<evidence type="ECO:0000256" key="5">
    <source>
        <dbReference type="ARBA" id="ARBA00022679"/>
    </source>
</evidence>
<name>A0A919ITI7_9ACTN</name>
<dbReference type="GO" id="GO:0005886">
    <property type="term" value="C:plasma membrane"/>
    <property type="evidence" value="ECO:0007669"/>
    <property type="project" value="UniProtKB-SubCell"/>
</dbReference>
<keyword evidence="5" id="KW-0808">Transferase</keyword>
<dbReference type="Pfam" id="PF00512">
    <property type="entry name" value="HisKA"/>
    <property type="match status" value="1"/>
</dbReference>
<evidence type="ECO:0000259" key="12">
    <source>
        <dbReference type="PROSITE" id="PS50109"/>
    </source>
</evidence>
<dbReference type="EMBL" id="BOMM01000003">
    <property type="protein sequence ID" value="GIE08771.1"/>
    <property type="molecule type" value="Genomic_DNA"/>
</dbReference>
<sequence length="587" mass="62016">MVAREVNAERGLGRRSGVVVALVVLLGALGTGLAATTLHVSAHRAAERAFAQEQDTVAKVITAEIIQYGLALSDLSAAVGAQSVLWAEEFAAMTATINSQRLPGATEINYFVPATTADVPALQAHWRGRGSSGLTLDPEPGDGRHAFAVLGRALDGGTLRLGSDSRATPEVAAALQAARSSGMVATGHTFRPAGGGELSFVMAAPVYATSPPSQAGQFRGWITMTFRGSDFLGQTVGVIAGESVSVEFADLVDGTAVPIATWRPAARLDDSIPARTMVLPFPKDQWSLTVAATERLRPAAEAWLPRIAVGVGGLLTLLLAALTAAVVTSRDRALRRVDEATAELRHDITRREAVEQQLRRREEELVAFAGVVAHDLRSPLMSVLGYSDLLAEDDGENLTERQINYLSRVRGSATRMRGLIDDLLAYAMAESNSLRTMEIKLGEVVDSVLAERLGSAPIEPAPRVDHGELPMVLGDPTLVRQILDNLIGNALKYTPAGRAAEITVSATVVDGAARIEVADHGIGIPDEQRATVFDAFTRAGGSERYPGTGLGLAIVQRIVTRHGGTVGVDANDGGGSRFWFTLPTPRG</sequence>
<dbReference type="PANTHER" id="PTHR43711:SF1">
    <property type="entry name" value="HISTIDINE KINASE 1"/>
    <property type="match status" value="1"/>
</dbReference>
<dbReference type="InterPro" id="IPR042240">
    <property type="entry name" value="CHASE_sf"/>
</dbReference>
<proteinExistence type="predicted"/>
<keyword evidence="7" id="KW-0418">Kinase</keyword>
<reference evidence="13" key="1">
    <citation type="submission" date="2021-01" db="EMBL/GenBank/DDBJ databases">
        <title>Whole genome shotgun sequence of Actinoplanes ferrugineus NBRC 15555.</title>
        <authorList>
            <person name="Komaki H."/>
            <person name="Tamura T."/>
        </authorList>
    </citation>
    <scope>NUCLEOTIDE SEQUENCE</scope>
    <source>
        <strain evidence="13">NBRC 15555</strain>
    </source>
</reference>
<dbReference type="InterPro" id="IPR006189">
    <property type="entry name" value="CHASE_dom"/>
</dbReference>
<feature type="transmembrane region" description="Helical" evidence="11">
    <location>
        <begin position="303"/>
        <end position="327"/>
    </location>
</feature>
<evidence type="ECO:0000256" key="2">
    <source>
        <dbReference type="ARBA" id="ARBA00004236"/>
    </source>
</evidence>
<evidence type="ECO:0000256" key="4">
    <source>
        <dbReference type="ARBA" id="ARBA00022553"/>
    </source>
</evidence>
<dbReference type="Gene3D" id="3.30.565.10">
    <property type="entry name" value="Histidine kinase-like ATPase, C-terminal domain"/>
    <property type="match status" value="1"/>
</dbReference>
<dbReference type="InterPro" id="IPR003661">
    <property type="entry name" value="HisK_dim/P_dom"/>
</dbReference>
<dbReference type="InterPro" id="IPR005467">
    <property type="entry name" value="His_kinase_dom"/>
</dbReference>
<dbReference type="CDD" id="cd16922">
    <property type="entry name" value="HATPase_EvgS-ArcB-TorS-like"/>
    <property type="match status" value="1"/>
</dbReference>
<comment type="caution">
    <text evidence="13">The sequence shown here is derived from an EMBL/GenBank/DDBJ whole genome shotgun (WGS) entry which is preliminary data.</text>
</comment>
<dbReference type="Gene3D" id="1.10.287.130">
    <property type="match status" value="1"/>
</dbReference>
<dbReference type="SUPFAM" id="SSF47384">
    <property type="entry name" value="Homodimeric domain of signal transducing histidine kinase"/>
    <property type="match status" value="1"/>
</dbReference>
<dbReference type="CDD" id="cd00082">
    <property type="entry name" value="HisKA"/>
    <property type="match status" value="1"/>
</dbReference>
<protein>
    <recommendedName>
        <fullName evidence="3">histidine kinase</fullName>
        <ecNumber evidence="3">2.7.13.3</ecNumber>
    </recommendedName>
</protein>
<evidence type="ECO:0000256" key="3">
    <source>
        <dbReference type="ARBA" id="ARBA00012438"/>
    </source>
</evidence>
<dbReference type="InterPro" id="IPR003594">
    <property type="entry name" value="HATPase_dom"/>
</dbReference>
<dbReference type="Proteomes" id="UP000598174">
    <property type="component" value="Unassembled WGS sequence"/>
</dbReference>
<dbReference type="InterPro" id="IPR004358">
    <property type="entry name" value="Sig_transdc_His_kin-like_C"/>
</dbReference>
<dbReference type="Gene3D" id="3.30.450.350">
    <property type="entry name" value="CHASE domain"/>
    <property type="match status" value="1"/>
</dbReference>
<evidence type="ECO:0000313" key="14">
    <source>
        <dbReference type="Proteomes" id="UP000598174"/>
    </source>
</evidence>
<dbReference type="GO" id="GO:0000155">
    <property type="term" value="F:phosphorelay sensor kinase activity"/>
    <property type="evidence" value="ECO:0007669"/>
    <property type="project" value="InterPro"/>
</dbReference>
<dbReference type="SMART" id="SM00388">
    <property type="entry name" value="HisKA"/>
    <property type="match status" value="1"/>
</dbReference>
<evidence type="ECO:0000256" key="8">
    <source>
        <dbReference type="ARBA" id="ARBA00022989"/>
    </source>
</evidence>
<keyword evidence="6 11" id="KW-0812">Transmembrane</keyword>
<comment type="catalytic activity">
    <reaction evidence="1">
        <text>ATP + protein L-histidine = ADP + protein N-phospho-L-histidine.</text>
        <dbReference type="EC" id="2.7.13.3"/>
    </reaction>
</comment>
<organism evidence="13 14">
    <name type="scientific">Paractinoplanes ferrugineus</name>
    <dbReference type="NCBI Taxonomy" id="113564"/>
    <lineage>
        <taxon>Bacteria</taxon>
        <taxon>Bacillati</taxon>
        <taxon>Actinomycetota</taxon>
        <taxon>Actinomycetes</taxon>
        <taxon>Micromonosporales</taxon>
        <taxon>Micromonosporaceae</taxon>
        <taxon>Paractinoplanes</taxon>
    </lineage>
</organism>
<comment type="subcellular location">
    <subcellularLocation>
        <location evidence="2">Cell membrane</location>
    </subcellularLocation>
</comment>
<dbReference type="Pfam" id="PF03924">
    <property type="entry name" value="CHASE"/>
    <property type="match status" value="1"/>
</dbReference>
<dbReference type="Pfam" id="PF02518">
    <property type="entry name" value="HATPase_c"/>
    <property type="match status" value="1"/>
</dbReference>
<evidence type="ECO:0000256" key="6">
    <source>
        <dbReference type="ARBA" id="ARBA00022692"/>
    </source>
</evidence>
<keyword evidence="9" id="KW-0902">Two-component regulatory system</keyword>
<dbReference type="SUPFAM" id="SSF55874">
    <property type="entry name" value="ATPase domain of HSP90 chaperone/DNA topoisomerase II/histidine kinase"/>
    <property type="match status" value="1"/>
</dbReference>
<dbReference type="AlphaFoldDB" id="A0A919ITI7"/>
<keyword evidence="10 11" id="KW-0472">Membrane</keyword>
<dbReference type="SMART" id="SM01079">
    <property type="entry name" value="CHASE"/>
    <property type="match status" value="1"/>
</dbReference>
<dbReference type="InterPro" id="IPR050736">
    <property type="entry name" value="Sensor_HK_Regulatory"/>
</dbReference>
<dbReference type="EC" id="2.7.13.3" evidence="3"/>
<keyword evidence="4" id="KW-0597">Phosphoprotein</keyword>
<dbReference type="PRINTS" id="PR00344">
    <property type="entry name" value="BCTRLSENSOR"/>
</dbReference>
<evidence type="ECO:0000256" key="7">
    <source>
        <dbReference type="ARBA" id="ARBA00022777"/>
    </source>
</evidence>
<dbReference type="InterPro" id="IPR036097">
    <property type="entry name" value="HisK_dim/P_sf"/>
</dbReference>
<dbReference type="PROSITE" id="PS50109">
    <property type="entry name" value="HIS_KIN"/>
    <property type="match status" value="1"/>
</dbReference>
<dbReference type="SMART" id="SM00387">
    <property type="entry name" value="HATPase_c"/>
    <property type="match status" value="1"/>
</dbReference>
<dbReference type="InterPro" id="IPR036890">
    <property type="entry name" value="HATPase_C_sf"/>
</dbReference>
<dbReference type="FunFam" id="3.30.565.10:FF:000006">
    <property type="entry name" value="Sensor histidine kinase WalK"/>
    <property type="match status" value="1"/>
</dbReference>
<evidence type="ECO:0000256" key="11">
    <source>
        <dbReference type="SAM" id="Phobius"/>
    </source>
</evidence>
<evidence type="ECO:0000313" key="13">
    <source>
        <dbReference type="EMBL" id="GIE08771.1"/>
    </source>
</evidence>
<gene>
    <name evidence="13" type="ORF">Afe05nite_06110</name>
</gene>